<dbReference type="AlphaFoldDB" id="A0A3A1U0S0"/>
<accession>A0A3A1U0S0</accession>
<dbReference type="Proteomes" id="UP000265742">
    <property type="component" value="Unassembled WGS sequence"/>
</dbReference>
<sequence length="75" mass="8103">MREAERSETVASDMEVVSLMRMGPLVGSDGRRLRAAEESAHSGARGPGGVPGGRLPRVQRHIRRLDMPHIIDCGA</sequence>
<comment type="caution">
    <text evidence="2">The sequence shown here is derived from an EMBL/GenBank/DDBJ whole genome shotgun (WGS) entry which is preliminary data.</text>
</comment>
<gene>
    <name evidence="2" type="ORF">D1781_00135</name>
</gene>
<evidence type="ECO:0000256" key="1">
    <source>
        <dbReference type="SAM" id="MobiDB-lite"/>
    </source>
</evidence>
<organism evidence="2 3">
    <name type="scientific">Amnibacterium setariae</name>
    <dbReference type="NCBI Taxonomy" id="2306585"/>
    <lineage>
        <taxon>Bacteria</taxon>
        <taxon>Bacillati</taxon>
        <taxon>Actinomycetota</taxon>
        <taxon>Actinomycetes</taxon>
        <taxon>Micrococcales</taxon>
        <taxon>Microbacteriaceae</taxon>
        <taxon>Amnibacterium</taxon>
    </lineage>
</organism>
<evidence type="ECO:0000313" key="3">
    <source>
        <dbReference type="Proteomes" id="UP000265742"/>
    </source>
</evidence>
<evidence type="ECO:0000313" key="2">
    <source>
        <dbReference type="EMBL" id="RIX29930.1"/>
    </source>
</evidence>
<dbReference type="EMBL" id="QXTG01000001">
    <property type="protein sequence ID" value="RIX29930.1"/>
    <property type="molecule type" value="Genomic_DNA"/>
</dbReference>
<feature type="compositionally biased region" description="Basic and acidic residues" evidence="1">
    <location>
        <begin position="29"/>
        <end position="40"/>
    </location>
</feature>
<keyword evidence="3" id="KW-1185">Reference proteome</keyword>
<name>A0A3A1U0S0_9MICO</name>
<feature type="region of interest" description="Disordered" evidence="1">
    <location>
        <begin position="28"/>
        <end position="61"/>
    </location>
</feature>
<protein>
    <submittedName>
        <fullName evidence="2">Uncharacterized protein</fullName>
    </submittedName>
</protein>
<proteinExistence type="predicted"/>
<reference evidence="3" key="1">
    <citation type="submission" date="2018-09" db="EMBL/GenBank/DDBJ databases">
        <authorList>
            <person name="Kim I."/>
        </authorList>
    </citation>
    <scope>NUCLEOTIDE SEQUENCE [LARGE SCALE GENOMIC DNA]</scope>
    <source>
        <strain evidence="3">DD4a</strain>
    </source>
</reference>